<feature type="region of interest" description="Disordered" evidence="1">
    <location>
        <begin position="1"/>
        <end position="173"/>
    </location>
</feature>
<evidence type="ECO:0000313" key="3">
    <source>
        <dbReference type="Proteomes" id="UP001562354"/>
    </source>
</evidence>
<feature type="compositionally biased region" description="Basic and acidic residues" evidence="1">
    <location>
        <begin position="102"/>
        <end position="114"/>
    </location>
</feature>
<keyword evidence="3" id="KW-1185">Reference proteome</keyword>
<feature type="compositionally biased region" description="Low complexity" evidence="1">
    <location>
        <begin position="13"/>
        <end position="39"/>
    </location>
</feature>
<feature type="compositionally biased region" description="Basic and acidic residues" evidence="1">
    <location>
        <begin position="60"/>
        <end position="76"/>
    </location>
</feature>
<protein>
    <submittedName>
        <fullName evidence="2">Uncharacterized protein</fullName>
    </submittedName>
</protein>
<dbReference type="GeneID" id="95980027"/>
<dbReference type="RefSeq" id="XP_069197475.1">
    <property type="nucleotide sequence ID" value="XM_069346268.1"/>
</dbReference>
<evidence type="ECO:0000256" key="1">
    <source>
        <dbReference type="SAM" id="MobiDB-lite"/>
    </source>
</evidence>
<dbReference type="PANTHER" id="PTHR42090">
    <property type="match status" value="1"/>
</dbReference>
<evidence type="ECO:0000313" key="2">
    <source>
        <dbReference type="EMBL" id="KAL1297793.1"/>
    </source>
</evidence>
<feature type="compositionally biased region" description="Low complexity" evidence="1">
    <location>
        <begin position="137"/>
        <end position="149"/>
    </location>
</feature>
<dbReference type="PANTHER" id="PTHR42090:SF1">
    <property type="match status" value="1"/>
</dbReference>
<sequence length="173" mass="17912">MNMFRSTLSRRVLSAAPSTSSISLSTTSSARAATASLFAPRQITPAAGRRTFSQRTTLLARKDTQDKDSLKPEPNEYSKSGSDDAAAAVDKTAFDPDITSPEAEHDSAGQEAKQDSNPLNVSPANQEVSKPRGSTEGGSQSSSAQSGKGPSDRARTSGGGSPDKAASGQKYSS</sequence>
<comment type="caution">
    <text evidence="2">The sequence shown here is derived from an EMBL/GenBank/DDBJ whole genome shotgun (WGS) entry which is preliminary data.</text>
</comment>
<accession>A0ABR3P4U5</accession>
<dbReference type="Proteomes" id="UP001562354">
    <property type="component" value="Unassembled WGS sequence"/>
</dbReference>
<organism evidence="2 3">
    <name type="scientific">Neodothiora populina</name>
    <dbReference type="NCBI Taxonomy" id="2781224"/>
    <lineage>
        <taxon>Eukaryota</taxon>
        <taxon>Fungi</taxon>
        <taxon>Dikarya</taxon>
        <taxon>Ascomycota</taxon>
        <taxon>Pezizomycotina</taxon>
        <taxon>Dothideomycetes</taxon>
        <taxon>Dothideomycetidae</taxon>
        <taxon>Dothideales</taxon>
        <taxon>Dothioraceae</taxon>
        <taxon>Neodothiora</taxon>
    </lineage>
</organism>
<reference evidence="2 3" key="1">
    <citation type="submission" date="2024-07" db="EMBL/GenBank/DDBJ databases">
        <title>Draft sequence of the Neodothiora populina.</title>
        <authorList>
            <person name="Drown D.D."/>
            <person name="Schuette U.S."/>
            <person name="Buechlein A.B."/>
            <person name="Rusch D.R."/>
            <person name="Winton L.W."/>
            <person name="Adams G.A."/>
        </authorList>
    </citation>
    <scope>NUCLEOTIDE SEQUENCE [LARGE SCALE GENOMIC DNA]</scope>
    <source>
        <strain evidence="2 3">CPC 39397</strain>
    </source>
</reference>
<gene>
    <name evidence="2" type="ORF">AAFC00_006328</name>
</gene>
<name>A0ABR3P4U5_9PEZI</name>
<proteinExistence type="predicted"/>
<feature type="compositionally biased region" description="Polar residues" evidence="1">
    <location>
        <begin position="115"/>
        <end position="128"/>
    </location>
</feature>
<dbReference type="EMBL" id="JBFMKM010000014">
    <property type="protein sequence ID" value="KAL1297793.1"/>
    <property type="molecule type" value="Genomic_DNA"/>
</dbReference>